<dbReference type="Proteomes" id="UP001059380">
    <property type="component" value="Chromosome"/>
</dbReference>
<dbReference type="PANTHER" id="PTHR35038:SF8">
    <property type="entry name" value="C-TYPE POLYHEME CYTOCHROME OMCC"/>
    <property type="match status" value="1"/>
</dbReference>
<dbReference type="AlphaFoldDB" id="A0A9J7BJ45"/>
<evidence type="ECO:0000256" key="4">
    <source>
        <dbReference type="ARBA" id="ARBA00022729"/>
    </source>
</evidence>
<organism evidence="8 9">
    <name type="scientific">Occallatibacter riparius</name>
    <dbReference type="NCBI Taxonomy" id="1002689"/>
    <lineage>
        <taxon>Bacteria</taxon>
        <taxon>Pseudomonadati</taxon>
        <taxon>Acidobacteriota</taxon>
        <taxon>Terriglobia</taxon>
        <taxon>Terriglobales</taxon>
        <taxon>Acidobacteriaceae</taxon>
        <taxon>Occallatibacter</taxon>
    </lineage>
</organism>
<dbReference type="InterPro" id="IPR051829">
    <property type="entry name" value="Multiheme_Cytochr_ET"/>
</dbReference>
<dbReference type="Gene3D" id="1.10.3820.10">
    <property type="entry name" value="Di-heme elbow motif domain"/>
    <property type="match status" value="1"/>
</dbReference>
<dbReference type="KEGG" id="orp:MOP44_19290"/>
<dbReference type="GO" id="GO:0046872">
    <property type="term" value="F:metal ion binding"/>
    <property type="evidence" value="ECO:0007669"/>
    <property type="project" value="UniProtKB-KW"/>
</dbReference>
<feature type="transmembrane region" description="Helical" evidence="7">
    <location>
        <begin position="12"/>
        <end position="32"/>
    </location>
</feature>
<keyword evidence="2" id="KW-0349">Heme</keyword>
<gene>
    <name evidence="8" type="ORF">MOP44_19290</name>
</gene>
<dbReference type="Gene3D" id="3.90.10.10">
    <property type="entry name" value="Cytochrome C3"/>
    <property type="match status" value="1"/>
</dbReference>
<name>A0A9J7BJ45_9BACT</name>
<dbReference type="EMBL" id="CP093313">
    <property type="protein sequence ID" value="UWZ82703.1"/>
    <property type="molecule type" value="Genomic_DNA"/>
</dbReference>
<dbReference type="SUPFAM" id="SSF48695">
    <property type="entry name" value="Multiheme cytochromes"/>
    <property type="match status" value="2"/>
</dbReference>
<keyword evidence="7" id="KW-0472">Membrane</keyword>
<dbReference type="InterPro" id="IPR038266">
    <property type="entry name" value="NapC/NirT_cytc_sf"/>
</dbReference>
<evidence type="ECO:0000256" key="3">
    <source>
        <dbReference type="ARBA" id="ARBA00022723"/>
    </source>
</evidence>
<evidence type="ECO:0000256" key="7">
    <source>
        <dbReference type="SAM" id="Phobius"/>
    </source>
</evidence>
<dbReference type="InterPro" id="IPR036280">
    <property type="entry name" value="Multihaem_cyt_sf"/>
</dbReference>
<keyword evidence="6" id="KW-0408">Iron</keyword>
<accession>A0A9J7BJ45</accession>
<dbReference type="PANTHER" id="PTHR35038">
    <property type="entry name" value="DISSIMILATORY SULFITE REDUCTASE SIRA"/>
    <property type="match status" value="1"/>
</dbReference>
<keyword evidence="1" id="KW-0813">Transport</keyword>
<evidence type="ECO:0000313" key="9">
    <source>
        <dbReference type="Proteomes" id="UP001059380"/>
    </source>
</evidence>
<proteinExistence type="predicted"/>
<keyword evidence="4" id="KW-0732">Signal</keyword>
<reference evidence="8" key="1">
    <citation type="submission" date="2021-04" db="EMBL/GenBank/DDBJ databases">
        <title>Phylogenetic analysis of Acidobacteriaceae.</title>
        <authorList>
            <person name="Qiu L."/>
            <person name="Zhang Q."/>
        </authorList>
    </citation>
    <scope>NUCLEOTIDE SEQUENCE</scope>
    <source>
        <strain evidence="8">DSM 25168</strain>
    </source>
</reference>
<evidence type="ECO:0000256" key="2">
    <source>
        <dbReference type="ARBA" id="ARBA00022617"/>
    </source>
</evidence>
<evidence type="ECO:0000256" key="5">
    <source>
        <dbReference type="ARBA" id="ARBA00022982"/>
    </source>
</evidence>
<evidence type="ECO:0000256" key="6">
    <source>
        <dbReference type="ARBA" id="ARBA00023004"/>
    </source>
</evidence>
<keyword evidence="7" id="KW-0812">Transmembrane</keyword>
<dbReference type="RefSeq" id="WP_260791891.1">
    <property type="nucleotide sequence ID" value="NZ_CP093313.1"/>
</dbReference>
<evidence type="ECO:0000256" key="1">
    <source>
        <dbReference type="ARBA" id="ARBA00022448"/>
    </source>
</evidence>
<protein>
    <submittedName>
        <fullName evidence="8">Cytochrome c3 family protein</fullName>
    </submittedName>
</protein>
<evidence type="ECO:0000313" key="8">
    <source>
        <dbReference type="EMBL" id="UWZ82703.1"/>
    </source>
</evidence>
<keyword evidence="3" id="KW-0479">Metal-binding</keyword>
<keyword evidence="9" id="KW-1185">Reference proteome</keyword>
<keyword evidence="7" id="KW-1133">Transmembrane helix</keyword>
<keyword evidence="5" id="KW-0249">Electron transport</keyword>
<sequence>MRFRLISSAIAAFFVVGIAVLVTWGSTLYYAAGHGSNCANCHEMAASVSAMHASPHGNAQCADCHDVSLGDKLRHVRVHLFGSRPDGVRLHEADVRSMMTKCQSCHQHEYASWHAGPHSATYSAIFTDAKHNTSRRLMDDCFRCHGMYFNGGVRDIVQPQNTSGPWHLTHPELASEPTIPCQSCHWIHREEAPQSKPAARISTAGPAVRDSLAFYDRREELHFRAAALSIPELYDGPNKLKISADPRQAVCYQCHAPRPSEPNSIAAAANWKLQAGSGDDRTPMGVHEGLSCVACHNGHNENARASCANCHPALSNCGREVEKMDTTFADPKSTHNIHWVKCADCHQHGIPKSRKSALSQGE</sequence>